<proteinExistence type="predicted"/>
<keyword evidence="1" id="KW-1133">Transmembrane helix</keyword>
<dbReference type="RefSeq" id="WP_036935130.1">
    <property type="nucleotide sequence ID" value="NZ_JQKC01000001.1"/>
</dbReference>
<reference evidence="3" key="1">
    <citation type="submission" date="2015-07" db="EMBL/GenBank/DDBJ databases">
        <title>Near-Complete Genome Sequence of the Cellulolytic Bacterium Bacteroides (Pseudobacteroides) cellulosolvens ATCC 35603.</title>
        <authorList>
            <person name="Dassa B."/>
            <person name="Utturkar S.M."/>
            <person name="Klingeman D.M."/>
            <person name="Hurt R.A."/>
            <person name="Keller M."/>
            <person name="Xu J."/>
            <person name="Reddy Y.H.K."/>
            <person name="Borovok I."/>
            <person name="Grinberg I.R."/>
            <person name="Lamed R."/>
            <person name="Zhivin O."/>
            <person name="Bayer E.A."/>
            <person name="Brown S.D."/>
        </authorList>
    </citation>
    <scope>NUCLEOTIDE SEQUENCE [LARGE SCALE GENOMIC DNA]</scope>
    <source>
        <strain evidence="3">DSM 2933</strain>
    </source>
</reference>
<keyword evidence="1" id="KW-0472">Membrane</keyword>
<dbReference type="EMBL" id="LGTC01000001">
    <property type="protein sequence ID" value="KNY29659.1"/>
    <property type="molecule type" value="Genomic_DNA"/>
</dbReference>
<protein>
    <submittedName>
        <fullName evidence="2">Uncharacterized protein</fullName>
    </submittedName>
</protein>
<evidence type="ECO:0000313" key="2">
    <source>
        <dbReference type="EMBL" id="KNY29659.1"/>
    </source>
</evidence>
<keyword evidence="3" id="KW-1185">Reference proteome</keyword>
<comment type="caution">
    <text evidence="2">The sequence shown here is derived from an EMBL/GenBank/DDBJ whole genome shotgun (WGS) entry which is preliminary data.</text>
</comment>
<evidence type="ECO:0000256" key="1">
    <source>
        <dbReference type="SAM" id="Phobius"/>
    </source>
</evidence>
<feature type="transmembrane region" description="Helical" evidence="1">
    <location>
        <begin position="12"/>
        <end position="30"/>
    </location>
</feature>
<organism evidence="2 3">
    <name type="scientific">Pseudobacteroides cellulosolvens ATCC 35603 = DSM 2933</name>
    <dbReference type="NCBI Taxonomy" id="398512"/>
    <lineage>
        <taxon>Bacteria</taxon>
        <taxon>Bacillati</taxon>
        <taxon>Bacillota</taxon>
        <taxon>Clostridia</taxon>
        <taxon>Eubacteriales</taxon>
        <taxon>Oscillospiraceae</taxon>
        <taxon>Pseudobacteroides</taxon>
    </lineage>
</organism>
<keyword evidence="1" id="KW-0812">Transmembrane</keyword>
<dbReference type="AlphaFoldDB" id="A0A0L6JVA3"/>
<dbReference type="Proteomes" id="UP000036923">
    <property type="component" value="Unassembled WGS sequence"/>
</dbReference>
<name>A0A0L6JVA3_9FIRM</name>
<gene>
    <name evidence="2" type="ORF">Bccel_4933</name>
</gene>
<sequence>MKQLDDKNPVYNIVKILPIILILVLSFLFFRNSGNKALAKTDEINAKMIANNTANAIERGYITKSITDQKLYVPSQIPAQTPDPSDIGSILAYYRVLPVGKIKNPSPKGSKYYIYYPRQNRRYNFYITCDVESGNVIVKIGKDKATAVEIASDNIIMWGNHNSK</sequence>
<accession>A0A0L6JVA3</accession>
<evidence type="ECO:0000313" key="3">
    <source>
        <dbReference type="Proteomes" id="UP000036923"/>
    </source>
</evidence>